<evidence type="ECO:0008006" key="3">
    <source>
        <dbReference type="Google" id="ProtNLM"/>
    </source>
</evidence>
<dbReference type="RefSeq" id="WP_175268927.1">
    <property type="nucleotide sequence ID" value="NZ_JABFCR010000005.1"/>
</dbReference>
<gene>
    <name evidence="1" type="ORF">HK413_01840</name>
</gene>
<proteinExistence type="predicted"/>
<evidence type="ECO:0000313" key="2">
    <source>
        <dbReference type="Proteomes" id="UP000566071"/>
    </source>
</evidence>
<keyword evidence="2" id="KW-1185">Reference proteome</keyword>
<comment type="caution">
    <text evidence="1">The sequence shown here is derived from an EMBL/GenBank/DDBJ whole genome shotgun (WGS) entry which is preliminary data.</text>
</comment>
<sequence length="184" mass="21189">MINAENNFKEKGFMMVNGLTDTTSLYRFINKLVDLGKGRSDQQVPGAVGFYKNPLFEKLLENLLPAIEQHTGYSLYKTYSYARKYNTGDELKRHLDRPACEVTVSLCLGNDDKPRPIYVRDKDKNKHCFEMRAGDAVIFKGVELMHWREPNIYGPCANAFLHYVNQQGPYADQRDDLKNAKGHY</sequence>
<dbReference type="Proteomes" id="UP000566071">
    <property type="component" value="Unassembled WGS sequence"/>
</dbReference>
<name>A0ABX1W4L8_9SPHI</name>
<evidence type="ECO:0000313" key="1">
    <source>
        <dbReference type="EMBL" id="NNU33225.1"/>
    </source>
</evidence>
<organism evidence="1 2">
    <name type="scientific">Mucilaginibacter humi</name>
    <dbReference type="NCBI Taxonomy" id="2732510"/>
    <lineage>
        <taxon>Bacteria</taxon>
        <taxon>Pseudomonadati</taxon>
        <taxon>Bacteroidota</taxon>
        <taxon>Sphingobacteriia</taxon>
        <taxon>Sphingobacteriales</taxon>
        <taxon>Sphingobacteriaceae</taxon>
        <taxon>Mucilaginibacter</taxon>
    </lineage>
</organism>
<protein>
    <recommendedName>
        <fullName evidence="3">Ferrochelatase</fullName>
    </recommendedName>
</protein>
<dbReference type="EMBL" id="JABFCR010000005">
    <property type="protein sequence ID" value="NNU33225.1"/>
    <property type="molecule type" value="Genomic_DNA"/>
</dbReference>
<reference evidence="1 2" key="1">
    <citation type="submission" date="2020-05" db="EMBL/GenBank/DDBJ databases">
        <authorList>
            <person name="Khan S.A."/>
            <person name="Jeon C.O."/>
            <person name="Chun B.H."/>
        </authorList>
    </citation>
    <scope>NUCLEOTIDE SEQUENCE [LARGE SCALE GENOMIC DNA]</scope>
    <source>
        <strain evidence="1 2">S1162</strain>
    </source>
</reference>
<accession>A0ABX1W4L8</accession>